<accession>A0A095J9V5</accession>
<dbReference type="CDD" id="cd00761">
    <property type="entry name" value="Glyco_tranf_GTA_type"/>
    <property type="match status" value="1"/>
</dbReference>
<keyword evidence="1" id="KW-0812">Transmembrane</keyword>
<evidence type="ECO:0000256" key="1">
    <source>
        <dbReference type="SAM" id="Phobius"/>
    </source>
</evidence>
<feature type="domain" description="Glycosyltransferase 2-like" evidence="2">
    <location>
        <begin position="6"/>
        <end position="136"/>
    </location>
</feature>
<gene>
    <name evidence="4" type="ORF">CWD88_24055</name>
    <name evidence="3" type="ORF">Y036_4631</name>
</gene>
<proteinExistence type="predicted"/>
<dbReference type="OMA" id="IVICEDK"/>
<evidence type="ECO:0000313" key="5">
    <source>
        <dbReference type="Proteomes" id="UP000030475"/>
    </source>
</evidence>
<dbReference type="OrthoDB" id="9816564at2"/>
<feature type="transmembrane region" description="Helical" evidence="1">
    <location>
        <begin position="311"/>
        <end position="333"/>
    </location>
</feature>
<keyword evidence="3" id="KW-0808">Transferase</keyword>
<dbReference type="InterPro" id="IPR050834">
    <property type="entry name" value="Glycosyltransf_2"/>
</dbReference>
<dbReference type="SUPFAM" id="SSF53448">
    <property type="entry name" value="Nucleotide-diphospho-sugar transferases"/>
    <property type="match status" value="1"/>
</dbReference>
<dbReference type="GO" id="GO:0016740">
    <property type="term" value="F:transferase activity"/>
    <property type="evidence" value="ECO:0007669"/>
    <property type="project" value="UniProtKB-KW"/>
</dbReference>
<keyword evidence="1" id="KW-1133">Transmembrane helix</keyword>
<reference evidence="3 5" key="1">
    <citation type="submission" date="2014-08" db="EMBL/GenBank/DDBJ databases">
        <authorList>
            <person name="Bunnell A."/>
            <person name="Chain P.S."/>
            <person name="Chertkov O."/>
            <person name="Currie B.J."/>
            <person name="Daligault H.E."/>
            <person name="Davenport K.W."/>
            <person name="Davis C."/>
            <person name="Gleasner C.D."/>
            <person name="Johnson S.L."/>
            <person name="Kaestli M."/>
            <person name="Koren S."/>
            <person name="Kunde Y.A."/>
            <person name="Mayo M."/>
            <person name="McMurry K.K."/>
            <person name="Price E.P."/>
            <person name="Reitenga K.G."/>
            <person name="Robison R."/>
            <person name="Rosovitz M.J."/>
            <person name="Sarovich D.S."/>
            <person name="Teshima H."/>
        </authorList>
    </citation>
    <scope>NUCLEOTIDE SEQUENCE [LARGE SCALE GENOMIC DNA]</scope>
    <source>
        <strain evidence="3 5">MSHR44</strain>
    </source>
</reference>
<dbReference type="EMBL" id="PHRB01000028">
    <property type="protein sequence ID" value="PJO63776.1"/>
    <property type="molecule type" value="Genomic_DNA"/>
</dbReference>
<dbReference type="KEGG" id="but:X994_4192"/>
<evidence type="ECO:0000259" key="2">
    <source>
        <dbReference type="Pfam" id="PF00535"/>
    </source>
</evidence>
<dbReference type="PANTHER" id="PTHR43685">
    <property type="entry name" value="GLYCOSYLTRANSFERASE"/>
    <property type="match status" value="1"/>
</dbReference>
<evidence type="ECO:0000313" key="4">
    <source>
        <dbReference type="EMBL" id="PJO63776.1"/>
    </source>
</evidence>
<keyword evidence="1" id="KW-0472">Membrane</keyword>
<dbReference type="Gene3D" id="3.90.550.10">
    <property type="entry name" value="Spore Coat Polysaccharide Biosynthesis Protein SpsA, Chain A"/>
    <property type="match status" value="1"/>
</dbReference>
<name>A0A095J9V5_BURPE</name>
<organism evidence="3 5">
    <name type="scientific">Burkholderia pseudomallei</name>
    <name type="common">Pseudomonas pseudomallei</name>
    <dbReference type="NCBI Taxonomy" id="28450"/>
    <lineage>
        <taxon>Bacteria</taxon>
        <taxon>Pseudomonadati</taxon>
        <taxon>Pseudomonadota</taxon>
        <taxon>Betaproteobacteria</taxon>
        <taxon>Burkholderiales</taxon>
        <taxon>Burkholderiaceae</taxon>
        <taxon>Burkholderia</taxon>
        <taxon>pseudomallei group</taxon>
    </lineage>
</organism>
<evidence type="ECO:0000313" key="3">
    <source>
        <dbReference type="EMBL" id="KGX11614.1"/>
    </source>
</evidence>
<dbReference type="EMBL" id="JQIM01000009">
    <property type="protein sequence ID" value="KGX11614.1"/>
    <property type="molecule type" value="Genomic_DNA"/>
</dbReference>
<dbReference type="GeneID" id="93062542"/>
<protein>
    <submittedName>
        <fullName evidence="3">Glycosyl transferase 2 family protein</fullName>
    </submittedName>
    <submittedName>
        <fullName evidence="4">Glycosyltransferase family 2 protein</fullName>
    </submittedName>
</protein>
<evidence type="ECO:0000313" key="6">
    <source>
        <dbReference type="Proteomes" id="UP000231878"/>
    </source>
</evidence>
<comment type="caution">
    <text evidence="3">The sequence shown here is derived from an EMBL/GenBank/DDBJ whole genome shotgun (WGS) entry which is preliminary data.</text>
</comment>
<dbReference type="InterPro" id="IPR029044">
    <property type="entry name" value="Nucleotide-diphossugar_trans"/>
</dbReference>
<dbReference type="Proteomes" id="UP000030475">
    <property type="component" value="Unassembled WGS sequence"/>
</dbReference>
<reference evidence="4 6" key="2">
    <citation type="submission" date="2017-11" db="EMBL/GenBank/DDBJ databases">
        <title>Molecular characterization of Burkholderia pseudomallei and closely related isolates from Vietnam.</title>
        <authorList>
            <person name="Ustinov D.V."/>
            <person name="Antonov A.S."/>
            <person name="Avdusheva E.F."/>
            <person name="Shpak I.M."/>
            <person name="Zakharova I.B."/>
            <person name="Thi L.A."/>
            <person name="Teteryatnikova N."/>
            <person name="Lopasteyskaya Y.A."/>
            <person name="Kuzyutina J.A."/>
            <person name="Ngo T.N."/>
            <person name="Victorov D.V."/>
        </authorList>
    </citation>
    <scope>NUCLEOTIDE SEQUENCE [LARGE SCALE GENOMIC DNA]</scope>
    <source>
        <strain evidence="4 6">V1512</strain>
    </source>
</reference>
<dbReference type="Pfam" id="PF00535">
    <property type="entry name" value="Glycos_transf_2"/>
    <property type="match status" value="1"/>
</dbReference>
<dbReference type="AlphaFoldDB" id="A0A095J9V5"/>
<dbReference type="Proteomes" id="UP000231878">
    <property type="component" value="Unassembled WGS sequence"/>
</dbReference>
<sequence length="348" mass="38662">MPISITVGVPAYARPDELRELIESVLACDPPPDELLICEDASPQRDAIRQIVYAQRLALARSGCRLRYVENERNLGYDGNLRMLIAQASGDYLMLLGDDDQLYSNAIAETRRYVGAHPEVRFVSRTYRRFSGHRDRGVLNETWLAKSDAVFDRGNSSPALIFRLCGFVGGLVVKTDWARELATSRYDGSLYYQYYLACHAYFGAGIGYIGKAIVAGRAQNPPLFGHAAAEAGVHVPGAYRPAARARMWRGVLDISADVERALGVPLVGAVMREMAGRQSFHIFEMMPAQGRRATLELFVELRKLGLVRSPLPWLLASFVLTFGAAAASGFRMLRRLQFAVERGLRIKC</sequence>
<dbReference type="RefSeq" id="WP_004525450.1">
    <property type="nucleotide sequence ID" value="NZ_AP028072.1"/>
</dbReference>
<dbReference type="PANTHER" id="PTHR43685:SF2">
    <property type="entry name" value="GLYCOSYLTRANSFERASE 2-LIKE DOMAIN-CONTAINING PROTEIN"/>
    <property type="match status" value="1"/>
</dbReference>
<dbReference type="InterPro" id="IPR001173">
    <property type="entry name" value="Glyco_trans_2-like"/>
</dbReference>